<sequence length="50" mass="5187">MFKSVICAVFLTALPVIGYASCFGGHQAMSCAEGTVWDQAAGACVERTTS</sequence>
<protein>
    <recommendedName>
        <fullName evidence="4">Chitin-binding type-2 domain-containing protein</fullName>
    </recommendedName>
</protein>
<evidence type="ECO:0000313" key="3">
    <source>
        <dbReference type="Proteomes" id="UP000182932"/>
    </source>
</evidence>
<accession>A0A975ZM04</accession>
<keyword evidence="1" id="KW-0732">Signal</keyword>
<comment type="caution">
    <text evidence="2">The sequence shown here is derived from an EMBL/GenBank/DDBJ whole genome shotgun (WGS) entry which is preliminary data.</text>
</comment>
<gene>
    <name evidence="2" type="ORF">SAMN04487940_102164</name>
</gene>
<evidence type="ECO:0008006" key="4">
    <source>
        <dbReference type="Google" id="ProtNLM"/>
    </source>
</evidence>
<evidence type="ECO:0000313" key="2">
    <source>
        <dbReference type="EMBL" id="SEI83880.1"/>
    </source>
</evidence>
<dbReference type="EMBL" id="FNYY01000002">
    <property type="protein sequence ID" value="SEI83880.1"/>
    <property type="molecule type" value="Genomic_DNA"/>
</dbReference>
<dbReference type="Proteomes" id="UP000182932">
    <property type="component" value="Unassembled WGS sequence"/>
</dbReference>
<evidence type="ECO:0000256" key="1">
    <source>
        <dbReference type="SAM" id="SignalP"/>
    </source>
</evidence>
<reference evidence="2 3" key="1">
    <citation type="submission" date="2016-10" db="EMBL/GenBank/DDBJ databases">
        <authorList>
            <person name="Varghese N."/>
            <person name="Submissions S."/>
        </authorList>
    </citation>
    <scope>NUCLEOTIDE SEQUENCE [LARGE SCALE GENOMIC DNA]</scope>
    <source>
        <strain evidence="2 3">FF3</strain>
    </source>
</reference>
<keyword evidence="3" id="KW-1185">Reference proteome</keyword>
<name>A0A975ZM04_9RHOB</name>
<feature type="signal peptide" evidence="1">
    <location>
        <begin position="1"/>
        <end position="20"/>
    </location>
</feature>
<proteinExistence type="predicted"/>
<organism evidence="2 3">
    <name type="scientific">Marinovum algicola</name>
    <dbReference type="NCBI Taxonomy" id="42444"/>
    <lineage>
        <taxon>Bacteria</taxon>
        <taxon>Pseudomonadati</taxon>
        <taxon>Pseudomonadota</taxon>
        <taxon>Alphaproteobacteria</taxon>
        <taxon>Rhodobacterales</taxon>
        <taxon>Roseobacteraceae</taxon>
        <taxon>Marinovum</taxon>
    </lineage>
</organism>
<dbReference type="RefSeq" id="WP_158499019.1">
    <property type="nucleotide sequence ID" value="NZ_CATLQZ010000001.1"/>
</dbReference>
<dbReference type="AlphaFoldDB" id="A0A975ZM04"/>
<feature type="chain" id="PRO_5037790601" description="Chitin-binding type-2 domain-containing protein" evidence="1">
    <location>
        <begin position="21"/>
        <end position="50"/>
    </location>
</feature>
<dbReference type="GeneID" id="80821432"/>